<evidence type="ECO:0000313" key="3">
    <source>
        <dbReference type="Proteomes" id="UP000295357"/>
    </source>
</evidence>
<proteinExistence type="predicted"/>
<reference evidence="2 3" key="1">
    <citation type="submission" date="2019-03" db="EMBL/GenBank/DDBJ databases">
        <title>Genomic Encyclopedia of Type Strains, Phase IV (KMG-IV): sequencing the most valuable type-strain genomes for metagenomic binning, comparative biology and taxonomic classification.</title>
        <authorList>
            <person name="Goeker M."/>
        </authorList>
    </citation>
    <scope>NUCLEOTIDE SEQUENCE [LARGE SCALE GENOMIC DNA]</scope>
    <source>
        <strain evidence="2 3">DSM 25082</strain>
    </source>
</reference>
<comment type="caution">
    <text evidence="2">The sequence shown here is derived from an EMBL/GenBank/DDBJ whole genome shotgun (WGS) entry which is preliminary data.</text>
</comment>
<protein>
    <recommendedName>
        <fullName evidence="4">Protein TonB</fullName>
    </recommendedName>
</protein>
<dbReference type="RefSeq" id="WP_246030731.1">
    <property type="nucleotide sequence ID" value="NZ_JAUFPJ010000002.1"/>
</dbReference>
<evidence type="ECO:0008006" key="4">
    <source>
        <dbReference type="Google" id="ProtNLM"/>
    </source>
</evidence>
<accession>A0A4V3CK38</accession>
<dbReference type="EMBL" id="SNXE01000002">
    <property type="protein sequence ID" value="TDP12126.1"/>
    <property type="molecule type" value="Genomic_DNA"/>
</dbReference>
<keyword evidence="3" id="KW-1185">Reference proteome</keyword>
<feature type="compositionally biased region" description="Pro residues" evidence="1">
    <location>
        <begin position="61"/>
        <end position="74"/>
    </location>
</feature>
<dbReference type="Proteomes" id="UP000295357">
    <property type="component" value="Unassembled WGS sequence"/>
</dbReference>
<gene>
    <name evidence="2" type="ORF">DFR39_102515</name>
</gene>
<evidence type="ECO:0000313" key="2">
    <source>
        <dbReference type="EMBL" id="TDP12126.1"/>
    </source>
</evidence>
<feature type="compositionally biased region" description="Low complexity" evidence="1">
    <location>
        <begin position="37"/>
        <end position="60"/>
    </location>
</feature>
<dbReference type="AlphaFoldDB" id="A0A4V3CK38"/>
<name>A0A4V3CK38_9BURK</name>
<feature type="region of interest" description="Disordered" evidence="1">
    <location>
        <begin position="31"/>
        <end position="77"/>
    </location>
</feature>
<organism evidence="2 3">
    <name type="scientific">Roseateles asaccharophilus</name>
    <dbReference type="NCBI Taxonomy" id="582607"/>
    <lineage>
        <taxon>Bacteria</taxon>
        <taxon>Pseudomonadati</taxon>
        <taxon>Pseudomonadota</taxon>
        <taxon>Betaproteobacteria</taxon>
        <taxon>Burkholderiales</taxon>
        <taxon>Sphaerotilaceae</taxon>
        <taxon>Roseateles</taxon>
    </lineage>
</organism>
<sequence>MSFTELMRRLGAWAGLGLLLGWLAGCSGPRLPPGPPAGAQGSSAPAPKPGAAEGPRAAAPAPAPAQPKLGPPRPVRNAIELRQQAAERLVAANPERSYLGPVPEPLLAIPVLEVELHGDGRVKHIAVLRRPGQAQDTVQLAIDAVHRAAPFGDVSRMPRPWKFSETFLFNDQRRFKPRTLDQ</sequence>
<evidence type="ECO:0000256" key="1">
    <source>
        <dbReference type="SAM" id="MobiDB-lite"/>
    </source>
</evidence>